<reference evidence="4" key="1">
    <citation type="journal article" date="2010" name="Genome Biol.">
        <title>Genome sequence of the necrotrophic plant pathogen Pythium ultimum reveals original pathogenicity mechanisms and effector repertoire.</title>
        <authorList>
            <person name="Levesque C.A."/>
            <person name="Brouwer H."/>
            <person name="Cano L."/>
            <person name="Hamilton J.P."/>
            <person name="Holt C."/>
            <person name="Huitema E."/>
            <person name="Raffaele S."/>
            <person name="Robideau G.P."/>
            <person name="Thines M."/>
            <person name="Win J."/>
            <person name="Zerillo M.M."/>
            <person name="Beakes G.W."/>
            <person name="Boore J.L."/>
            <person name="Busam D."/>
            <person name="Dumas B."/>
            <person name="Ferriera S."/>
            <person name="Fuerstenberg S.I."/>
            <person name="Gachon C.M."/>
            <person name="Gaulin E."/>
            <person name="Govers F."/>
            <person name="Grenville-Briggs L."/>
            <person name="Horner N."/>
            <person name="Hostetler J."/>
            <person name="Jiang R.H."/>
            <person name="Johnson J."/>
            <person name="Krajaejun T."/>
            <person name="Lin H."/>
            <person name="Meijer H.J."/>
            <person name="Moore B."/>
            <person name="Morris P."/>
            <person name="Phuntmart V."/>
            <person name="Puiu D."/>
            <person name="Shetty J."/>
            <person name="Stajich J.E."/>
            <person name="Tripathy S."/>
            <person name="Wawra S."/>
            <person name="van West P."/>
            <person name="Whitty B.R."/>
            <person name="Coutinho P.M."/>
            <person name="Henrissat B."/>
            <person name="Martin F."/>
            <person name="Thomas P.D."/>
            <person name="Tyler B.M."/>
            <person name="De Vries R.P."/>
            <person name="Kamoun S."/>
            <person name="Yandell M."/>
            <person name="Tisserat N."/>
            <person name="Buell C.R."/>
        </authorList>
    </citation>
    <scope>NUCLEOTIDE SEQUENCE</scope>
    <source>
        <strain evidence="4">DAOM:BR144</strain>
    </source>
</reference>
<dbReference type="Proteomes" id="UP000019132">
    <property type="component" value="Unassembled WGS sequence"/>
</dbReference>
<sequence length="298" mass="31507">MGESRMIQSGQRLMNTMTFINAGTVFCTVGHHDFSARFFSTSDGTLLYRLLQHNSIVACLSASPLGGMLALGSADGTLSIWKVANINSTLLDSIKIFRGSKSNSKPVHANDYTADQVLLGHSATINCVSISEELEVCISGSASNECLAHNLEDGSVLRQYEVPGKLAPGIISLVLSPVGHLVLQSLGTGVPTLYTYHFNGAFMAKVCLGELPMVSLNVCARYSKVIVSNADQAIVLSAHTLEDKEVVLGKAAHGEIVSQALSPDELHLVFGVASGKIVSLPLRPPCLRSTGADTTAIP</sequence>
<reference evidence="3" key="3">
    <citation type="submission" date="2015-02" db="UniProtKB">
        <authorList>
            <consortium name="EnsemblProtists"/>
        </authorList>
    </citation>
    <scope>IDENTIFICATION</scope>
    <source>
        <strain evidence="3">DAOM BR144</strain>
    </source>
</reference>
<dbReference type="PROSITE" id="PS50294">
    <property type="entry name" value="WD_REPEATS_REGION"/>
    <property type="match status" value="1"/>
</dbReference>
<keyword evidence="4" id="KW-1185">Reference proteome</keyword>
<dbReference type="PROSITE" id="PS50082">
    <property type="entry name" value="WD_REPEATS_2"/>
    <property type="match status" value="1"/>
</dbReference>
<dbReference type="PANTHER" id="PTHR13743:SF112">
    <property type="entry name" value="BEACH DOMAIN-CONTAINING PROTEIN"/>
    <property type="match status" value="1"/>
</dbReference>
<dbReference type="InterPro" id="IPR015943">
    <property type="entry name" value="WD40/YVTN_repeat-like_dom_sf"/>
</dbReference>
<dbReference type="SMART" id="SM00320">
    <property type="entry name" value="WD40"/>
    <property type="match status" value="2"/>
</dbReference>
<dbReference type="STRING" id="431595.K3WK00"/>
<dbReference type="VEuPathDB" id="FungiDB:PYU1_G005281"/>
<proteinExistence type="predicted"/>
<evidence type="ECO:0000256" key="1">
    <source>
        <dbReference type="PROSITE-ProRule" id="PRU00221"/>
    </source>
</evidence>
<name>K3WK00_GLOUD</name>
<organism evidence="3 4">
    <name type="scientific">Globisporangium ultimum (strain ATCC 200006 / CBS 805.95 / DAOM BR144)</name>
    <name type="common">Pythium ultimum</name>
    <dbReference type="NCBI Taxonomy" id="431595"/>
    <lineage>
        <taxon>Eukaryota</taxon>
        <taxon>Sar</taxon>
        <taxon>Stramenopiles</taxon>
        <taxon>Oomycota</taxon>
        <taxon>Peronosporomycetes</taxon>
        <taxon>Pythiales</taxon>
        <taxon>Pythiaceae</taxon>
        <taxon>Globisporangium</taxon>
    </lineage>
</organism>
<evidence type="ECO:0000313" key="4">
    <source>
        <dbReference type="Proteomes" id="UP000019132"/>
    </source>
</evidence>
<feature type="repeat" description="WD" evidence="1">
    <location>
        <begin position="50"/>
        <end position="91"/>
    </location>
</feature>
<evidence type="ECO:0000259" key="2">
    <source>
        <dbReference type="Pfam" id="PF20426"/>
    </source>
</evidence>
<dbReference type="AlphaFoldDB" id="K3WK00"/>
<dbReference type="SUPFAM" id="SSF50978">
    <property type="entry name" value="WD40 repeat-like"/>
    <property type="match status" value="1"/>
</dbReference>
<dbReference type="InterPro" id="IPR036322">
    <property type="entry name" value="WD40_repeat_dom_sf"/>
</dbReference>
<dbReference type="Gene3D" id="2.130.10.10">
    <property type="entry name" value="YVTN repeat-like/Quinoprotein amine dehydrogenase"/>
    <property type="match status" value="2"/>
</dbReference>
<dbReference type="PANTHER" id="PTHR13743">
    <property type="entry name" value="BEIGE/BEACH-RELATED"/>
    <property type="match status" value="1"/>
</dbReference>
<feature type="domain" description="Neurobeachin beta-propeller" evidence="2">
    <location>
        <begin position="7"/>
        <end position="280"/>
    </location>
</feature>
<dbReference type="InParanoid" id="K3WK00"/>
<dbReference type="InterPro" id="IPR001680">
    <property type="entry name" value="WD40_rpt"/>
</dbReference>
<dbReference type="HOGENOM" id="CLU_935325_0_0_1"/>
<dbReference type="InterPro" id="IPR046851">
    <property type="entry name" value="NBCH_WD40"/>
</dbReference>
<dbReference type="eggNOG" id="KOG1787">
    <property type="taxonomic scope" value="Eukaryota"/>
</dbReference>
<dbReference type="InterPro" id="IPR050865">
    <property type="entry name" value="BEACH_Domain"/>
</dbReference>
<dbReference type="Pfam" id="PF20426">
    <property type="entry name" value="NBCH_WD40"/>
    <property type="match status" value="1"/>
</dbReference>
<dbReference type="EnsemblProtists" id="PYU1_T005292">
    <property type="protein sequence ID" value="PYU1_T005292"/>
    <property type="gene ID" value="PYU1_G005281"/>
</dbReference>
<keyword evidence="1" id="KW-0853">WD repeat</keyword>
<protein>
    <recommendedName>
        <fullName evidence="2">Neurobeachin beta-propeller domain-containing protein</fullName>
    </recommendedName>
</protein>
<evidence type="ECO:0000313" key="3">
    <source>
        <dbReference type="EnsemblProtists" id="PYU1_T005292"/>
    </source>
</evidence>
<reference evidence="4" key="2">
    <citation type="submission" date="2010-04" db="EMBL/GenBank/DDBJ databases">
        <authorList>
            <person name="Buell R."/>
            <person name="Hamilton J."/>
            <person name="Hostetler J."/>
        </authorList>
    </citation>
    <scope>NUCLEOTIDE SEQUENCE [LARGE SCALE GENOMIC DNA]</scope>
    <source>
        <strain evidence="4">DAOM:BR144</strain>
    </source>
</reference>
<dbReference type="EMBL" id="GL376633">
    <property type="status" value="NOT_ANNOTATED_CDS"/>
    <property type="molecule type" value="Genomic_DNA"/>
</dbReference>
<accession>K3WK00</accession>